<reference evidence="5" key="2">
    <citation type="submission" date="2012-11" db="EMBL/GenBank/DDBJ databases">
        <authorList>
            <person name="Kuo A."/>
            <person name="Curtis B.A."/>
            <person name="Tanifuji G."/>
            <person name="Burki F."/>
            <person name="Gruber A."/>
            <person name="Irimia M."/>
            <person name="Maruyama S."/>
            <person name="Arias M.C."/>
            <person name="Ball S.G."/>
            <person name="Gile G.H."/>
            <person name="Hirakawa Y."/>
            <person name="Hopkins J.F."/>
            <person name="Rensing S.A."/>
            <person name="Schmutz J."/>
            <person name="Symeonidi A."/>
            <person name="Elias M."/>
            <person name="Eveleigh R.J."/>
            <person name="Herman E.K."/>
            <person name="Klute M.J."/>
            <person name="Nakayama T."/>
            <person name="Obornik M."/>
            <person name="Reyes-Prieto A."/>
            <person name="Armbrust E.V."/>
            <person name="Aves S.J."/>
            <person name="Beiko R.G."/>
            <person name="Coutinho P."/>
            <person name="Dacks J.B."/>
            <person name="Durnford D.G."/>
            <person name="Fast N.M."/>
            <person name="Green B.R."/>
            <person name="Grisdale C."/>
            <person name="Hempe F."/>
            <person name="Henrissat B."/>
            <person name="Hoppner M.P."/>
            <person name="Ishida K.-I."/>
            <person name="Kim E."/>
            <person name="Koreny L."/>
            <person name="Kroth P.G."/>
            <person name="Liu Y."/>
            <person name="Malik S.-B."/>
            <person name="Maier U.G."/>
            <person name="McRose D."/>
            <person name="Mock T."/>
            <person name="Neilson J.A."/>
            <person name="Onodera N.T."/>
            <person name="Poole A.M."/>
            <person name="Pritham E.J."/>
            <person name="Richards T.A."/>
            <person name="Rocap G."/>
            <person name="Roy S.W."/>
            <person name="Sarai C."/>
            <person name="Schaack S."/>
            <person name="Shirato S."/>
            <person name="Slamovits C.H."/>
            <person name="Spencer D.F."/>
            <person name="Suzuki S."/>
            <person name="Worden A.Z."/>
            <person name="Zauner S."/>
            <person name="Barry K."/>
            <person name="Bell C."/>
            <person name="Bharti A.K."/>
            <person name="Crow J.A."/>
            <person name="Grimwood J."/>
            <person name="Kramer R."/>
            <person name="Lindquist E."/>
            <person name="Lucas S."/>
            <person name="Salamov A."/>
            <person name="McFadden G.I."/>
            <person name="Lane C.E."/>
            <person name="Keeling P.J."/>
            <person name="Gray M.W."/>
            <person name="Grigoriev I.V."/>
            <person name="Archibald J.M."/>
        </authorList>
    </citation>
    <scope>NUCLEOTIDE SEQUENCE</scope>
    <source>
        <strain evidence="5">CCMP2712</strain>
    </source>
</reference>
<dbReference type="Gene3D" id="2.60.40.290">
    <property type="match status" value="1"/>
</dbReference>
<dbReference type="SMART" id="SM00637">
    <property type="entry name" value="CBD_II"/>
    <property type="match status" value="1"/>
</dbReference>
<feature type="region of interest" description="Disordered" evidence="1">
    <location>
        <begin position="274"/>
        <end position="325"/>
    </location>
</feature>
<dbReference type="SUPFAM" id="SSF49384">
    <property type="entry name" value="Carbohydrate-binding domain"/>
    <property type="match status" value="1"/>
</dbReference>
<dbReference type="Pfam" id="PF00553">
    <property type="entry name" value="CBM_2"/>
    <property type="match status" value="1"/>
</dbReference>
<feature type="domain" description="CBM2" evidence="2">
    <location>
        <begin position="28"/>
        <end position="148"/>
    </location>
</feature>
<dbReference type="EnsemblProtists" id="EKX53090">
    <property type="protein sequence ID" value="EKX53090"/>
    <property type="gene ID" value="GUITHDRAFT_161163"/>
</dbReference>
<dbReference type="GO" id="GO:0030247">
    <property type="term" value="F:polysaccharide binding"/>
    <property type="evidence" value="ECO:0007669"/>
    <property type="project" value="InterPro"/>
</dbReference>
<name>L1JXZ8_GUITC</name>
<reference evidence="4" key="3">
    <citation type="submission" date="2015-06" db="UniProtKB">
        <authorList>
            <consortium name="EnsemblProtists"/>
        </authorList>
    </citation>
    <scope>IDENTIFICATION</scope>
</reference>
<evidence type="ECO:0000313" key="3">
    <source>
        <dbReference type="EMBL" id="EKX53090.1"/>
    </source>
</evidence>
<keyword evidence="5" id="KW-1185">Reference proteome</keyword>
<dbReference type="PROSITE" id="PS51173">
    <property type="entry name" value="CBM2"/>
    <property type="match status" value="1"/>
</dbReference>
<protein>
    <recommendedName>
        <fullName evidence="2">CBM2 domain-containing protein</fullName>
    </recommendedName>
</protein>
<dbReference type="AlphaFoldDB" id="L1JXZ8"/>
<dbReference type="KEGG" id="gtt:GUITHDRAFT_161163"/>
<evidence type="ECO:0000313" key="4">
    <source>
        <dbReference type="EnsemblProtists" id="EKX53090"/>
    </source>
</evidence>
<feature type="compositionally biased region" description="Basic and acidic residues" evidence="1">
    <location>
        <begin position="227"/>
        <end position="238"/>
    </location>
</feature>
<sequence>MQMMPVASENIQNLIKDVKPSESMHSRQNTPLSIVSVDYTVRECWASGYYVDVTVVVDCNTGSRRNRFGVNGWTMSFELREAKIVKMWNAVMNVDGGSVTAVHKNFCAPVHRGLAVLYLGFEAKPNNYRTTPVFPDTITVNGQVCAVNGSFAREIADCSKDYLIADSPSPSPRASPCPSREASPTRVRPEARRCGSAPSVLQLFPFGYADRYDCSEDKASHSFDCSAESREASDKDRPCQTSCNQEDRDEEHSVADTLSPFHDDVAYLHDIQDSPDQRDQRFESSFTSSPEELDCTQKNIVGKRKRTAEESPEEPPQEASSTKTVPRYPRTLTLEYYRRSKALKKRKFLHMDYLDSHFGSREDVIMKTVLDKAPIVLEPNMFPYDTPNGVTHWTLWSRAWLTEPEIEDFVNKWLADNLPEAIEWNHDDNMADGLSINLFHLHVYIRCPAK</sequence>
<organism evidence="3">
    <name type="scientific">Guillardia theta (strain CCMP2712)</name>
    <name type="common">Cryptophyte</name>
    <dbReference type="NCBI Taxonomy" id="905079"/>
    <lineage>
        <taxon>Eukaryota</taxon>
        <taxon>Cryptophyceae</taxon>
        <taxon>Pyrenomonadales</taxon>
        <taxon>Geminigeraceae</taxon>
        <taxon>Guillardia</taxon>
    </lineage>
</organism>
<dbReference type="RefSeq" id="XP_005840070.1">
    <property type="nucleotide sequence ID" value="XM_005840013.1"/>
</dbReference>
<dbReference type="GeneID" id="17309487"/>
<evidence type="ECO:0000256" key="1">
    <source>
        <dbReference type="SAM" id="MobiDB-lite"/>
    </source>
</evidence>
<dbReference type="OrthoDB" id="498286at2759"/>
<dbReference type="EMBL" id="JH992971">
    <property type="protein sequence ID" value="EKX53090.1"/>
    <property type="molecule type" value="Genomic_DNA"/>
</dbReference>
<dbReference type="InterPro" id="IPR001919">
    <property type="entry name" value="CBD2"/>
</dbReference>
<reference evidence="3 5" key="1">
    <citation type="journal article" date="2012" name="Nature">
        <title>Algal genomes reveal evolutionary mosaicism and the fate of nucleomorphs.</title>
        <authorList>
            <consortium name="DOE Joint Genome Institute"/>
            <person name="Curtis B.A."/>
            <person name="Tanifuji G."/>
            <person name="Burki F."/>
            <person name="Gruber A."/>
            <person name="Irimia M."/>
            <person name="Maruyama S."/>
            <person name="Arias M.C."/>
            <person name="Ball S.G."/>
            <person name="Gile G.H."/>
            <person name="Hirakawa Y."/>
            <person name="Hopkins J.F."/>
            <person name="Kuo A."/>
            <person name="Rensing S.A."/>
            <person name="Schmutz J."/>
            <person name="Symeonidi A."/>
            <person name="Elias M."/>
            <person name="Eveleigh R.J."/>
            <person name="Herman E.K."/>
            <person name="Klute M.J."/>
            <person name="Nakayama T."/>
            <person name="Obornik M."/>
            <person name="Reyes-Prieto A."/>
            <person name="Armbrust E.V."/>
            <person name="Aves S.J."/>
            <person name="Beiko R.G."/>
            <person name="Coutinho P."/>
            <person name="Dacks J.B."/>
            <person name="Durnford D.G."/>
            <person name="Fast N.M."/>
            <person name="Green B.R."/>
            <person name="Grisdale C.J."/>
            <person name="Hempel F."/>
            <person name="Henrissat B."/>
            <person name="Hoppner M.P."/>
            <person name="Ishida K."/>
            <person name="Kim E."/>
            <person name="Koreny L."/>
            <person name="Kroth P.G."/>
            <person name="Liu Y."/>
            <person name="Malik S.B."/>
            <person name="Maier U.G."/>
            <person name="McRose D."/>
            <person name="Mock T."/>
            <person name="Neilson J.A."/>
            <person name="Onodera N.T."/>
            <person name="Poole A.M."/>
            <person name="Pritham E.J."/>
            <person name="Richards T.A."/>
            <person name="Rocap G."/>
            <person name="Roy S.W."/>
            <person name="Sarai C."/>
            <person name="Schaack S."/>
            <person name="Shirato S."/>
            <person name="Slamovits C.H."/>
            <person name="Spencer D.F."/>
            <person name="Suzuki S."/>
            <person name="Worden A.Z."/>
            <person name="Zauner S."/>
            <person name="Barry K."/>
            <person name="Bell C."/>
            <person name="Bharti A.K."/>
            <person name="Crow J.A."/>
            <person name="Grimwood J."/>
            <person name="Kramer R."/>
            <person name="Lindquist E."/>
            <person name="Lucas S."/>
            <person name="Salamov A."/>
            <person name="McFadden G.I."/>
            <person name="Lane C.E."/>
            <person name="Keeling P.J."/>
            <person name="Gray M.W."/>
            <person name="Grigoriev I.V."/>
            <person name="Archibald J.M."/>
        </authorList>
    </citation>
    <scope>NUCLEOTIDE SEQUENCE</scope>
    <source>
        <strain evidence="3 5">CCMP2712</strain>
    </source>
</reference>
<dbReference type="InterPro" id="IPR012291">
    <property type="entry name" value="CBM2_carb-bd_dom_sf"/>
</dbReference>
<dbReference type="InterPro" id="IPR008965">
    <property type="entry name" value="CBM2/CBM3_carb-bd_dom_sf"/>
</dbReference>
<dbReference type="eggNOG" id="ENOG502S6YE">
    <property type="taxonomic scope" value="Eukaryota"/>
</dbReference>
<evidence type="ECO:0000259" key="2">
    <source>
        <dbReference type="PROSITE" id="PS51173"/>
    </source>
</evidence>
<dbReference type="PaxDb" id="55529-EKX53090"/>
<dbReference type="Proteomes" id="UP000011087">
    <property type="component" value="Unassembled WGS sequence"/>
</dbReference>
<accession>L1JXZ8</accession>
<evidence type="ECO:0000313" key="5">
    <source>
        <dbReference type="Proteomes" id="UP000011087"/>
    </source>
</evidence>
<feature type="region of interest" description="Disordered" evidence="1">
    <location>
        <begin position="167"/>
        <end position="193"/>
    </location>
</feature>
<proteinExistence type="predicted"/>
<feature type="region of interest" description="Disordered" evidence="1">
    <location>
        <begin position="227"/>
        <end position="254"/>
    </location>
</feature>
<dbReference type="GO" id="GO:0005975">
    <property type="term" value="P:carbohydrate metabolic process"/>
    <property type="evidence" value="ECO:0007669"/>
    <property type="project" value="InterPro"/>
</dbReference>
<gene>
    <name evidence="3" type="ORF">GUITHDRAFT_161163</name>
</gene>
<dbReference type="GO" id="GO:0004553">
    <property type="term" value="F:hydrolase activity, hydrolyzing O-glycosyl compounds"/>
    <property type="evidence" value="ECO:0007669"/>
    <property type="project" value="InterPro"/>
</dbReference>
<dbReference type="HOGENOM" id="CLU_608980_0_0_1"/>